<protein>
    <submittedName>
        <fullName evidence="1">Uncharacterized protein</fullName>
    </submittedName>
</protein>
<dbReference type="Proteomes" id="UP000233080">
    <property type="component" value="Unassembled WGS sequence"/>
</dbReference>
<dbReference type="AlphaFoldDB" id="A0A2K5HG18"/>
<sequence>MSITSIRTSAVPDLGGVPPSSAVRVNLISGCSSRSSALFSTSCGNIMPSRLSCKLRWKWKLGLIV</sequence>
<accession>A0A2K5HG18</accession>
<keyword evidence="2" id="KW-1185">Reference proteome</keyword>
<dbReference type="Ensembl" id="ENSCANT00000013146.1">
    <property type="protein sequence ID" value="ENSCANP00000003260.1"/>
    <property type="gene ID" value="ENSCANG00000011859.1"/>
</dbReference>
<evidence type="ECO:0000313" key="2">
    <source>
        <dbReference type="Proteomes" id="UP000233080"/>
    </source>
</evidence>
<organism evidence="1 2">
    <name type="scientific">Colobus angolensis palliatus</name>
    <name type="common">Peters' Angolan colobus</name>
    <dbReference type="NCBI Taxonomy" id="336983"/>
    <lineage>
        <taxon>Eukaryota</taxon>
        <taxon>Metazoa</taxon>
        <taxon>Chordata</taxon>
        <taxon>Craniata</taxon>
        <taxon>Vertebrata</taxon>
        <taxon>Euteleostomi</taxon>
        <taxon>Mammalia</taxon>
        <taxon>Eutheria</taxon>
        <taxon>Euarchontoglires</taxon>
        <taxon>Primates</taxon>
        <taxon>Haplorrhini</taxon>
        <taxon>Catarrhini</taxon>
        <taxon>Cercopithecidae</taxon>
        <taxon>Colobinae</taxon>
        <taxon>Colobus</taxon>
    </lineage>
</organism>
<reference evidence="1" key="2">
    <citation type="submission" date="2025-09" db="UniProtKB">
        <authorList>
            <consortium name="Ensembl"/>
        </authorList>
    </citation>
    <scope>IDENTIFICATION</scope>
</reference>
<proteinExistence type="predicted"/>
<evidence type="ECO:0000313" key="1">
    <source>
        <dbReference type="Ensembl" id="ENSCANP00000003260.1"/>
    </source>
</evidence>
<reference evidence="1" key="1">
    <citation type="submission" date="2025-08" db="UniProtKB">
        <authorList>
            <consortium name="Ensembl"/>
        </authorList>
    </citation>
    <scope>IDENTIFICATION</scope>
</reference>
<name>A0A2K5HG18_COLAP</name>
<dbReference type="OMA" id="LRWKWEL"/>